<evidence type="ECO:0000313" key="5">
    <source>
        <dbReference type="Proteomes" id="UP000195221"/>
    </source>
</evidence>
<dbReference type="GO" id="GO:0005975">
    <property type="term" value="P:carbohydrate metabolic process"/>
    <property type="evidence" value="ECO:0007669"/>
    <property type="project" value="InterPro"/>
</dbReference>
<dbReference type="InterPro" id="IPR045582">
    <property type="entry name" value="Trehalase-like_N"/>
</dbReference>
<dbReference type="PANTHER" id="PTHR31616:SF0">
    <property type="entry name" value="GLUCAN 1,4-ALPHA-GLUCOSIDASE"/>
    <property type="match status" value="1"/>
</dbReference>
<dbReference type="InterPro" id="IPR012341">
    <property type="entry name" value="6hp_glycosidase-like_sf"/>
</dbReference>
<dbReference type="AlphaFoldDB" id="A0A242MCE4"/>
<dbReference type="Proteomes" id="UP000195221">
    <property type="component" value="Unassembled WGS sequence"/>
</dbReference>
<dbReference type="Pfam" id="PF19291">
    <property type="entry name" value="TREH_N"/>
    <property type="match status" value="1"/>
</dbReference>
<evidence type="ECO:0000259" key="2">
    <source>
        <dbReference type="Pfam" id="PF00723"/>
    </source>
</evidence>
<reference evidence="4 5" key="1">
    <citation type="submission" date="2017-03" db="EMBL/GenBank/DDBJ databases">
        <title>Genome analysis of strain PAMC 26577.</title>
        <authorList>
            <person name="Oh H.-M."/>
            <person name="Yang J.-A."/>
        </authorList>
    </citation>
    <scope>NUCLEOTIDE SEQUENCE [LARGE SCALE GENOMIC DNA]</scope>
    <source>
        <strain evidence="4 5">PAMC 26577</strain>
    </source>
</reference>
<gene>
    <name evidence="4" type="ORF">PAMC26577_31945</name>
</gene>
<comment type="caution">
    <text evidence="4">The sequence shown here is derived from an EMBL/GenBank/DDBJ whole genome shotgun (WGS) entry which is preliminary data.</text>
</comment>
<evidence type="ECO:0000256" key="1">
    <source>
        <dbReference type="SAM" id="MobiDB-lite"/>
    </source>
</evidence>
<feature type="region of interest" description="Disordered" evidence="1">
    <location>
        <begin position="1"/>
        <end position="28"/>
    </location>
</feature>
<proteinExistence type="predicted"/>
<dbReference type="RefSeq" id="WP_256701154.1">
    <property type="nucleotide sequence ID" value="NZ_MSRG01000037.1"/>
</dbReference>
<dbReference type="EMBL" id="NBTZ01000122">
    <property type="protein sequence ID" value="OTP68955.1"/>
    <property type="molecule type" value="Genomic_DNA"/>
</dbReference>
<dbReference type="InterPro" id="IPR008928">
    <property type="entry name" value="6-hairpin_glycosidase_sf"/>
</dbReference>
<evidence type="ECO:0000313" key="4">
    <source>
        <dbReference type="EMBL" id="OTP68955.1"/>
    </source>
</evidence>
<feature type="domain" description="Trehalase-like N-terminal" evidence="3">
    <location>
        <begin position="25"/>
        <end position="162"/>
    </location>
</feature>
<feature type="domain" description="GH15-like" evidence="2">
    <location>
        <begin position="248"/>
        <end position="614"/>
    </location>
</feature>
<dbReference type="SUPFAM" id="SSF48208">
    <property type="entry name" value="Six-hairpin glycosidases"/>
    <property type="match status" value="1"/>
</dbReference>
<dbReference type="InterPro" id="IPR011613">
    <property type="entry name" value="GH15-like"/>
</dbReference>
<dbReference type="PANTHER" id="PTHR31616">
    <property type="entry name" value="TREHALASE"/>
    <property type="match status" value="1"/>
</dbReference>
<name>A0A242MCE4_CABSO</name>
<sequence length="629" mass="70092">MADPRTQDSHDDSPAKTDPPTLHGIPIDAHGLIGNMRTTALISTEGSIDFMCFPRVDSPTIFGALLDEKRGGAFTIAPTFKIARTRQMYLPETNVLLTRFMSGDAVCELVDFMPVSKDDEDEKGDSNCVVRVIRAKYGDMSVRMHCAPRFDYARGSHEAAQVDKNTIRFTPSGKNPGEIDALILDSTIELGIDGNDAVAQFELKEGETACFLFGGETEPARGELPCKQALSDTIDFWRAWSAKSTYHGRYREVVMRSALLLKLLSSRETGAIIAAPTFGMPETPDGGRRWDYRYAWIRDAAFSVYALLRLGYVGEARDFKNWIAERNKQCDSDGSFNVMYAVDGEAPPDEEAVDTLYGSGMEPPLIGNGARDQTQLDVYGALLDAIYLYNKYGESISYDGWQHVTRTVNFVAQKWQNPDQGIWEFRNGGRPLLHSRLMCWVTLDRAIRLAQKRSLPAPFQEWNAVRDAIHEDIYTNFWNDEIKSFVQTPDSKTLDASTLMMPLVRFIGPKDPRWLTTLDAIGNELGVDPLIFRYTRGDSLDGLPGEEGGFSACSFWYAEALARAGRVDEGRLVFEKMLAYANHVGLYSEEVAISGEALGNFPQALTHLALISAAFQLDRSLGGEHPQWS</sequence>
<protein>
    <submittedName>
        <fullName evidence="4">Glucoamylase</fullName>
    </submittedName>
</protein>
<dbReference type="Gene3D" id="1.50.10.10">
    <property type="match status" value="1"/>
</dbReference>
<dbReference type="GO" id="GO:0004553">
    <property type="term" value="F:hydrolase activity, hydrolyzing O-glycosyl compounds"/>
    <property type="evidence" value="ECO:0007669"/>
    <property type="project" value="UniProtKB-ARBA"/>
</dbReference>
<feature type="compositionally biased region" description="Basic and acidic residues" evidence="1">
    <location>
        <begin position="1"/>
        <end position="15"/>
    </location>
</feature>
<evidence type="ECO:0000259" key="3">
    <source>
        <dbReference type="Pfam" id="PF19291"/>
    </source>
</evidence>
<organism evidence="4 5">
    <name type="scientific">Caballeronia sordidicola</name>
    <name type="common">Burkholderia sordidicola</name>
    <dbReference type="NCBI Taxonomy" id="196367"/>
    <lineage>
        <taxon>Bacteria</taxon>
        <taxon>Pseudomonadati</taxon>
        <taxon>Pseudomonadota</taxon>
        <taxon>Betaproteobacteria</taxon>
        <taxon>Burkholderiales</taxon>
        <taxon>Burkholderiaceae</taxon>
        <taxon>Caballeronia</taxon>
    </lineage>
</organism>
<accession>A0A242MCE4</accession>
<dbReference type="Pfam" id="PF00723">
    <property type="entry name" value="Glyco_hydro_15"/>
    <property type="match status" value="1"/>
</dbReference>